<dbReference type="AlphaFoldDB" id="A0A5N6UGP0"/>
<dbReference type="Proteomes" id="UP000326950">
    <property type="component" value="Unassembled WGS sequence"/>
</dbReference>
<accession>A0A5N6UGP0</accession>
<gene>
    <name evidence="2" type="ORF">BDV40DRAFT_304817</name>
</gene>
<sequence>MQFRLSILAAFLAASASAYADGISGAEVTKHLESLTNGAKDLNSRLKSNKDSDSTGQMILSGEEKLANDKANMGYTFAEFGASTVVPEDQNAVCQSLLAYYNAEQELLLTIIEKRNSVQFPLQTAPIVTALGADHIMSDSVSVDVFRMAPTCSDDVRQHFWVTKAAFAQATTTYILPSRGRFLNERWSCASSATYLKWKKGSRLTHTRIISINPIG</sequence>
<evidence type="ECO:0000313" key="2">
    <source>
        <dbReference type="EMBL" id="KAE8157774.1"/>
    </source>
</evidence>
<dbReference type="EMBL" id="ML738713">
    <property type="protein sequence ID" value="KAE8157774.1"/>
    <property type="molecule type" value="Genomic_DNA"/>
</dbReference>
<dbReference type="OrthoDB" id="4490935at2759"/>
<organism evidence="2 3">
    <name type="scientific">Aspergillus tamarii</name>
    <dbReference type="NCBI Taxonomy" id="41984"/>
    <lineage>
        <taxon>Eukaryota</taxon>
        <taxon>Fungi</taxon>
        <taxon>Dikarya</taxon>
        <taxon>Ascomycota</taxon>
        <taxon>Pezizomycotina</taxon>
        <taxon>Eurotiomycetes</taxon>
        <taxon>Eurotiomycetidae</taxon>
        <taxon>Eurotiales</taxon>
        <taxon>Aspergillaceae</taxon>
        <taxon>Aspergillus</taxon>
        <taxon>Aspergillus subgen. Circumdati</taxon>
    </lineage>
</organism>
<evidence type="ECO:0000256" key="1">
    <source>
        <dbReference type="SAM" id="SignalP"/>
    </source>
</evidence>
<protein>
    <submittedName>
        <fullName evidence="2">Uncharacterized protein</fullName>
    </submittedName>
</protein>
<keyword evidence="3" id="KW-1185">Reference proteome</keyword>
<name>A0A5N6UGP0_ASPTM</name>
<proteinExistence type="predicted"/>
<evidence type="ECO:0000313" key="3">
    <source>
        <dbReference type="Proteomes" id="UP000326950"/>
    </source>
</evidence>
<keyword evidence="1" id="KW-0732">Signal</keyword>
<feature type="chain" id="PRO_5024845288" evidence="1">
    <location>
        <begin position="21"/>
        <end position="216"/>
    </location>
</feature>
<feature type="signal peptide" evidence="1">
    <location>
        <begin position="1"/>
        <end position="20"/>
    </location>
</feature>
<reference evidence="2 3" key="1">
    <citation type="submission" date="2019-04" db="EMBL/GenBank/DDBJ databases">
        <title>Friends and foes A comparative genomics study of 23 Aspergillus species from section Flavi.</title>
        <authorList>
            <consortium name="DOE Joint Genome Institute"/>
            <person name="Kjaerbolling I."/>
            <person name="Vesth T."/>
            <person name="Frisvad J.C."/>
            <person name="Nybo J.L."/>
            <person name="Theobald S."/>
            <person name="Kildgaard S."/>
            <person name="Isbrandt T."/>
            <person name="Kuo A."/>
            <person name="Sato A."/>
            <person name="Lyhne E.K."/>
            <person name="Kogle M.E."/>
            <person name="Wiebenga A."/>
            <person name="Kun R.S."/>
            <person name="Lubbers R.J."/>
            <person name="Makela M.R."/>
            <person name="Barry K."/>
            <person name="Chovatia M."/>
            <person name="Clum A."/>
            <person name="Daum C."/>
            <person name="Haridas S."/>
            <person name="He G."/>
            <person name="LaButti K."/>
            <person name="Lipzen A."/>
            <person name="Mondo S."/>
            <person name="Riley R."/>
            <person name="Salamov A."/>
            <person name="Simmons B.A."/>
            <person name="Magnuson J.K."/>
            <person name="Henrissat B."/>
            <person name="Mortensen U.H."/>
            <person name="Larsen T.O."/>
            <person name="Devries R.P."/>
            <person name="Grigoriev I.V."/>
            <person name="Machida M."/>
            <person name="Baker S.E."/>
            <person name="Andersen M.R."/>
        </authorList>
    </citation>
    <scope>NUCLEOTIDE SEQUENCE [LARGE SCALE GENOMIC DNA]</scope>
    <source>
        <strain evidence="2 3">CBS 117626</strain>
    </source>
</reference>